<gene>
    <name evidence="2" type="ORF">KCG48_09835</name>
</gene>
<keyword evidence="1" id="KW-0472">Membrane</keyword>
<dbReference type="EMBL" id="JAGSCS010000013">
    <property type="protein sequence ID" value="MBR0576638.1"/>
    <property type="molecule type" value="Genomic_DNA"/>
</dbReference>
<dbReference type="AlphaFoldDB" id="A0A941CRW0"/>
<dbReference type="RefSeq" id="WP_211801863.1">
    <property type="nucleotide sequence ID" value="NZ_JAGSCS010000013.1"/>
</dbReference>
<evidence type="ECO:0000313" key="2">
    <source>
        <dbReference type="EMBL" id="MBR0576638.1"/>
    </source>
</evidence>
<proteinExistence type="predicted"/>
<organism evidence="2 3">
    <name type="scientific">Proteiniclasticum sediminis</name>
    <dbReference type="NCBI Taxonomy" id="2804028"/>
    <lineage>
        <taxon>Bacteria</taxon>
        <taxon>Bacillati</taxon>
        <taxon>Bacillota</taxon>
        <taxon>Clostridia</taxon>
        <taxon>Eubacteriales</taxon>
        <taxon>Clostridiaceae</taxon>
        <taxon>Proteiniclasticum</taxon>
    </lineage>
</organism>
<keyword evidence="1" id="KW-1133">Transmembrane helix</keyword>
<feature type="transmembrane region" description="Helical" evidence="1">
    <location>
        <begin position="273"/>
        <end position="292"/>
    </location>
</feature>
<feature type="transmembrane region" description="Helical" evidence="1">
    <location>
        <begin position="189"/>
        <end position="206"/>
    </location>
</feature>
<sequence length="309" mass="33877">MADPVLKLLSQDPAFRSKDNTLMGEFHGLWFSVNAASSTYTLITSIHLPDEGAFQYFQTFLEPLRKTHKFVYRMEDGHILILTLNRKMTTKATAEYLRGVLDDVASTLAAQGYQNSCHLCNKEGRFSAYRIGQISAEACPECIAQVQETLAAVKEQEVHSGSYVKGLVGALLGSLLGGVLWVVISYLGFLVALVGFAMGYLAYHGYKSFGGKIGKGMTPIILGSLVLTIILANVVEVALGLLMSPELGLTAWESFAVAPRALFDSELFYVGEVWKNIGLGLLFAFFGASNIIRNTMEEGSHKHLELEEY</sequence>
<protein>
    <submittedName>
        <fullName evidence="2">Uncharacterized protein</fullName>
    </submittedName>
</protein>
<accession>A0A941CRW0</accession>
<keyword evidence="1" id="KW-0812">Transmembrane</keyword>
<evidence type="ECO:0000256" key="1">
    <source>
        <dbReference type="SAM" id="Phobius"/>
    </source>
</evidence>
<name>A0A941CRW0_9CLOT</name>
<evidence type="ECO:0000313" key="3">
    <source>
        <dbReference type="Proteomes" id="UP000675379"/>
    </source>
</evidence>
<reference evidence="2" key="1">
    <citation type="submission" date="2021-04" db="EMBL/GenBank/DDBJ databases">
        <title>Proteiniclasticum sedimins sp. nov., an obligate anaerobic bacterium isolated from anaerobic sludge.</title>
        <authorList>
            <person name="Liu J."/>
        </authorList>
    </citation>
    <scope>NUCLEOTIDE SEQUENCE</scope>
    <source>
        <strain evidence="2">BAD-10</strain>
    </source>
</reference>
<keyword evidence="3" id="KW-1185">Reference proteome</keyword>
<dbReference type="Proteomes" id="UP000675379">
    <property type="component" value="Unassembled WGS sequence"/>
</dbReference>
<feature type="transmembrane region" description="Helical" evidence="1">
    <location>
        <begin position="218"/>
        <end position="243"/>
    </location>
</feature>
<comment type="caution">
    <text evidence="2">The sequence shown here is derived from an EMBL/GenBank/DDBJ whole genome shotgun (WGS) entry which is preliminary data.</text>
</comment>